<dbReference type="EC" id="1.5.1.3" evidence="3 8"/>
<evidence type="ECO:0000256" key="4">
    <source>
        <dbReference type="ARBA" id="ARBA00022563"/>
    </source>
</evidence>
<evidence type="ECO:0000256" key="2">
    <source>
        <dbReference type="ARBA" id="ARBA00009539"/>
    </source>
</evidence>
<evidence type="ECO:0000256" key="6">
    <source>
        <dbReference type="ARBA" id="ARBA00023002"/>
    </source>
</evidence>
<accession>A0A4V6PSK4</accession>
<dbReference type="AlphaFoldDB" id="A0A4V6PSK4"/>
<comment type="caution">
    <text evidence="10">The sequence shown here is derived from an EMBL/GenBank/DDBJ whole genome shotgun (WGS) entry which is preliminary data.</text>
</comment>
<evidence type="ECO:0000256" key="8">
    <source>
        <dbReference type="PIRNR" id="PIRNR000194"/>
    </source>
</evidence>
<evidence type="ECO:0000313" key="11">
    <source>
        <dbReference type="Proteomes" id="UP000295741"/>
    </source>
</evidence>
<dbReference type="GO" id="GO:0006730">
    <property type="term" value="P:one-carbon metabolic process"/>
    <property type="evidence" value="ECO:0007669"/>
    <property type="project" value="UniProtKB-KW"/>
</dbReference>
<dbReference type="PIRSF" id="PIRSF000194">
    <property type="entry name" value="DHFR"/>
    <property type="match status" value="1"/>
</dbReference>
<dbReference type="InterPro" id="IPR012259">
    <property type="entry name" value="DHFR"/>
</dbReference>
<dbReference type="PROSITE" id="PS51330">
    <property type="entry name" value="DHFR_2"/>
    <property type="match status" value="1"/>
</dbReference>
<dbReference type="GO" id="GO:0046654">
    <property type="term" value="P:tetrahydrofolate biosynthetic process"/>
    <property type="evidence" value="ECO:0007669"/>
    <property type="project" value="UniProtKB-UniPathway"/>
</dbReference>
<dbReference type="RefSeq" id="WP_133473110.1">
    <property type="nucleotide sequence ID" value="NZ_SNWP01000010.1"/>
</dbReference>
<evidence type="ECO:0000256" key="3">
    <source>
        <dbReference type="ARBA" id="ARBA00012856"/>
    </source>
</evidence>
<dbReference type="PANTHER" id="PTHR48069:SF3">
    <property type="entry name" value="DIHYDROFOLATE REDUCTASE"/>
    <property type="match status" value="1"/>
</dbReference>
<evidence type="ECO:0000256" key="1">
    <source>
        <dbReference type="ARBA" id="ARBA00004903"/>
    </source>
</evidence>
<dbReference type="SUPFAM" id="SSF53597">
    <property type="entry name" value="Dihydrofolate reductase-like"/>
    <property type="match status" value="1"/>
</dbReference>
<dbReference type="OrthoDB" id="9804315at2"/>
<evidence type="ECO:0000256" key="7">
    <source>
        <dbReference type="ARBA" id="ARBA00025067"/>
    </source>
</evidence>
<dbReference type="Pfam" id="PF00186">
    <property type="entry name" value="DHFR_1"/>
    <property type="match status" value="1"/>
</dbReference>
<dbReference type="GO" id="GO:0004146">
    <property type="term" value="F:dihydrofolate reductase activity"/>
    <property type="evidence" value="ECO:0007669"/>
    <property type="project" value="UniProtKB-EC"/>
</dbReference>
<evidence type="ECO:0000259" key="9">
    <source>
        <dbReference type="PROSITE" id="PS51330"/>
    </source>
</evidence>
<comment type="function">
    <text evidence="7 8">Key enzyme in folate metabolism. Catalyzes an essential reaction for de novo glycine and purine synthesis, and for DNA precursor synthesis.</text>
</comment>
<comment type="catalytic activity">
    <reaction evidence="8">
        <text>(6S)-5,6,7,8-tetrahydrofolate + NADP(+) = 7,8-dihydrofolate + NADPH + H(+)</text>
        <dbReference type="Rhea" id="RHEA:15009"/>
        <dbReference type="ChEBI" id="CHEBI:15378"/>
        <dbReference type="ChEBI" id="CHEBI:57451"/>
        <dbReference type="ChEBI" id="CHEBI:57453"/>
        <dbReference type="ChEBI" id="CHEBI:57783"/>
        <dbReference type="ChEBI" id="CHEBI:58349"/>
        <dbReference type="EC" id="1.5.1.3"/>
    </reaction>
</comment>
<dbReference type="GO" id="GO:0046452">
    <property type="term" value="P:dihydrofolate metabolic process"/>
    <property type="evidence" value="ECO:0007669"/>
    <property type="project" value="TreeGrafter"/>
</dbReference>
<dbReference type="UniPathway" id="UPA00077">
    <property type="reaction ID" value="UER00158"/>
</dbReference>
<keyword evidence="4 8" id="KW-0554">One-carbon metabolism</keyword>
<dbReference type="Gene3D" id="3.40.430.10">
    <property type="entry name" value="Dihydrofolate Reductase, subunit A"/>
    <property type="match status" value="1"/>
</dbReference>
<dbReference type="GO" id="GO:0070401">
    <property type="term" value="F:NADP+ binding"/>
    <property type="evidence" value="ECO:0007669"/>
    <property type="project" value="UniProtKB-ARBA"/>
</dbReference>
<dbReference type="PANTHER" id="PTHR48069">
    <property type="entry name" value="DIHYDROFOLATE REDUCTASE"/>
    <property type="match status" value="1"/>
</dbReference>
<evidence type="ECO:0000313" key="10">
    <source>
        <dbReference type="EMBL" id="TDO28528.1"/>
    </source>
</evidence>
<keyword evidence="11" id="KW-1185">Reference proteome</keyword>
<dbReference type="CDD" id="cd00209">
    <property type="entry name" value="DHFR"/>
    <property type="match status" value="1"/>
</dbReference>
<evidence type="ECO:0000256" key="5">
    <source>
        <dbReference type="ARBA" id="ARBA00022857"/>
    </source>
</evidence>
<dbReference type="EMBL" id="SNWP01000010">
    <property type="protein sequence ID" value="TDO28528.1"/>
    <property type="molecule type" value="Genomic_DNA"/>
</dbReference>
<comment type="pathway">
    <text evidence="1 8">Cofactor biosynthesis; tetrahydrofolate biosynthesis; 5,6,7,8-tetrahydrofolate from 7,8-dihydrofolate: step 1/1.</text>
</comment>
<comment type="similarity">
    <text evidence="2 8">Belongs to the dihydrofolate reductase family.</text>
</comment>
<dbReference type="InterPro" id="IPR001796">
    <property type="entry name" value="DHFR_dom"/>
</dbReference>
<keyword evidence="6 8" id="KW-0560">Oxidoreductase</keyword>
<dbReference type="PRINTS" id="PR00070">
    <property type="entry name" value="DHFR"/>
</dbReference>
<keyword evidence="5 8" id="KW-0521">NADP</keyword>
<proteinExistence type="inferred from homology"/>
<dbReference type="GO" id="GO:0005829">
    <property type="term" value="C:cytosol"/>
    <property type="evidence" value="ECO:0007669"/>
    <property type="project" value="TreeGrafter"/>
</dbReference>
<name>A0A4V6PSK4_9BACT</name>
<dbReference type="Proteomes" id="UP000295741">
    <property type="component" value="Unassembled WGS sequence"/>
</dbReference>
<sequence length="164" mass="18728">MLISLIVAAGTNNAIGKDNQLLWHLPKDLQFFKKTTWAMPVIMGRKTFESLSGKPLQGRLNIIITRQRDWQPEGVTVVHSLKDALFVAESADYKEAFIAGGGEIYKEALPKADKVYLTRVQTAPDADTFFPELKPDEWQLVTDETFPQNEKHAYPYSFQLWTRK</sequence>
<dbReference type="InterPro" id="IPR024072">
    <property type="entry name" value="DHFR-like_dom_sf"/>
</dbReference>
<protein>
    <recommendedName>
        <fullName evidence="3 8">Dihydrofolate reductase</fullName>
        <ecNumber evidence="3 8">1.5.1.3</ecNumber>
    </recommendedName>
</protein>
<gene>
    <name evidence="10" type="ORF">BC659_0594</name>
</gene>
<dbReference type="FunFam" id="3.40.430.10:FF:000001">
    <property type="entry name" value="Dihydrofolate reductase"/>
    <property type="match status" value="1"/>
</dbReference>
<organism evidence="10 11">
    <name type="scientific">Sediminibacterium goheungense</name>
    <dbReference type="NCBI Taxonomy" id="1086393"/>
    <lineage>
        <taxon>Bacteria</taxon>
        <taxon>Pseudomonadati</taxon>
        <taxon>Bacteroidota</taxon>
        <taxon>Chitinophagia</taxon>
        <taxon>Chitinophagales</taxon>
        <taxon>Chitinophagaceae</taxon>
        <taxon>Sediminibacterium</taxon>
    </lineage>
</organism>
<reference evidence="10 11" key="1">
    <citation type="submission" date="2019-03" db="EMBL/GenBank/DDBJ databases">
        <title>Genomic Encyclopedia of Archaeal and Bacterial Type Strains, Phase II (KMG-II): from individual species to whole genera.</title>
        <authorList>
            <person name="Goeker M."/>
        </authorList>
    </citation>
    <scope>NUCLEOTIDE SEQUENCE [LARGE SCALE GENOMIC DNA]</scope>
    <source>
        <strain evidence="10 11">DSM 28323</strain>
    </source>
</reference>
<dbReference type="GO" id="GO:0046655">
    <property type="term" value="P:folic acid metabolic process"/>
    <property type="evidence" value="ECO:0007669"/>
    <property type="project" value="TreeGrafter"/>
</dbReference>
<feature type="domain" description="DHFR" evidence="9">
    <location>
        <begin position="2"/>
        <end position="163"/>
    </location>
</feature>